<name>A0A9D4X8D3_PEA</name>
<dbReference type="Gramene" id="Psat04G0136800-T1">
    <property type="protein sequence ID" value="KAI5416291.1"/>
    <property type="gene ID" value="KIW84_041368"/>
</dbReference>
<dbReference type="AlphaFoldDB" id="A0A9D4X8D3"/>
<reference evidence="1 2" key="1">
    <citation type="journal article" date="2022" name="Nat. Genet.">
        <title>Improved pea reference genome and pan-genome highlight genomic features and evolutionary characteristics.</title>
        <authorList>
            <person name="Yang T."/>
            <person name="Liu R."/>
            <person name="Luo Y."/>
            <person name="Hu S."/>
            <person name="Wang D."/>
            <person name="Wang C."/>
            <person name="Pandey M.K."/>
            <person name="Ge S."/>
            <person name="Xu Q."/>
            <person name="Li N."/>
            <person name="Li G."/>
            <person name="Huang Y."/>
            <person name="Saxena R.K."/>
            <person name="Ji Y."/>
            <person name="Li M."/>
            <person name="Yan X."/>
            <person name="He Y."/>
            <person name="Liu Y."/>
            <person name="Wang X."/>
            <person name="Xiang C."/>
            <person name="Varshney R.K."/>
            <person name="Ding H."/>
            <person name="Gao S."/>
            <person name="Zong X."/>
        </authorList>
    </citation>
    <scope>NUCLEOTIDE SEQUENCE [LARGE SCALE GENOMIC DNA]</scope>
    <source>
        <strain evidence="1 2">cv. Zhongwan 6</strain>
    </source>
</reference>
<comment type="caution">
    <text evidence="1">The sequence shown here is derived from an EMBL/GenBank/DDBJ whole genome shotgun (WGS) entry which is preliminary data.</text>
</comment>
<dbReference type="PANTHER" id="PTHR34427:SF5">
    <property type="entry name" value="DUF4283 DOMAIN-CONTAINING PROTEIN"/>
    <property type="match status" value="1"/>
</dbReference>
<dbReference type="Proteomes" id="UP001058974">
    <property type="component" value="Chromosome 4"/>
</dbReference>
<dbReference type="EMBL" id="JAMSHJ010000004">
    <property type="protein sequence ID" value="KAI5416291.1"/>
    <property type="molecule type" value="Genomic_DNA"/>
</dbReference>
<keyword evidence="2" id="KW-1185">Reference proteome</keyword>
<dbReference type="PANTHER" id="PTHR34427">
    <property type="entry name" value="DUF4283 DOMAIN PROTEIN"/>
    <property type="match status" value="1"/>
</dbReference>
<proteinExistence type="predicted"/>
<evidence type="ECO:0008006" key="3">
    <source>
        <dbReference type="Google" id="ProtNLM"/>
    </source>
</evidence>
<sequence>MQEMFHFEGYFSVKVTPMGANLCLLEDLVDGEMKSLIEGGRYWLGKWFKEIRKWKSNDVDLERVMWLRCCGLPCHARNQRFFELVIAMLGVYICSGDNTSTKEKMDVARLMIRARCETSRKIINVVSGPKSDDLEMGMSTRDSEEEDRDMYIEVGKYDEDKLDNKIDVICEEVNGDKALVVLDRADDRC</sequence>
<organism evidence="1 2">
    <name type="scientific">Pisum sativum</name>
    <name type="common">Garden pea</name>
    <name type="synonym">Lathyrus oleraceus</name>
    <dbReference type="NCBI Taxonomy" id="3888"/>
    <lineage>
        <taxon>Eukaryota</taxon>
        <taxon>Viridiplantae</taxon>
        <taxon>Streptophyta</taxon>
        <taxon>Embryophyta</taxon>
        <taxon>Tracheophyta</taxon>
        <taxon>Spermatophyta</taxon>
        <taxon>Magnoliopsida</taxon>
        <taxon>eudicotyledons</taxon>
        <taxon>Gunneridae</taxon>
        <taxon>Pentapetalae</taxon>
        <taxon>rosids</taxon>
        <taxon>fabids</taxon>
        <taxon>Fabales</taxon>
        <taxon>Fabaceae</taxon>
        <taxon>Papilionoideae</taxon>
        <taxon>50 kb inversion clade</taxon>
        <taxon>NPAAA clade</taxon>
        <taxon>Hologalegina</taxon>
        <taxon>IRL clade</taxon>
        <taxon>Fabeae</taxon>
        <taxon>Lathyrus</taxon>
    </lineage>
</organism>
<evidence type="ECO:0000313" key="2">
    <source>
        <dbReference type="Proteomes" id="UP001058974"/>
    </source>
</evidence>
<gene>
    <name evidence="1" type="ORF">KIW84_041368</name>
</gene>
<protein>
    <recommendedName>
        <fullName evidence="3">DUF4283 domain-containing protein</fullName>
    </recommendedName>
</protein>
<accession>A0A9D4X8D3</accession>
<evidence type="ECO:0000313" key="1">
    <source>
        <dbReference type="EMBL" id="KAI5416291.1"/>
    </source>
</evidence>